<dbReference type="InterPro" id="IPR011009">
    <property type="entry name" value="Kinase-like_dom_sf"/>
</dbReference>
<keyword evidence="4 9" id="KW-0547">Nucleotide-binding</keyword>
<evidence type="ECO:0000313" key="14">
    <source>
        <dbReference type="Proteomes" id="UP000070544"/>
    </source>
</evidence>
<feature type="compositionally biased region" description="Basic and acidic residues" evidence="11">
    <location>
        <begin position="91"/>
        <end position="107"/>
    </location>
</feature>
<evidence type="ECO:0000256" key="4">
    <source>
        <dbReference type="ARBA" id="ARBA00022741"/>
    </source>
</evidence>
<keyword evidence="2 10" id="KW-0723">Serine/threonine-protein kinase</keyword>
<dbReference type="EC" id="2.7.11.1" evidence="1"/>
<dbReference type="Pfam" id="PF00069">
    <property type="entry name" value="Pkinase"/>
    <property type="match status" value="2"/>
</dbReference>
<dbReference type="PROSITE" id="PS50011">
    <property type="entry name" value="PROTEIN_KINASE_DOM"/>
    <property type="match status" value="1"/>
</dbReference>
<keyword evidence="14" id="KW-1185">Reference proteome</keyword>
<dbReference type="PANTHER" id="PTHR44899">
    <property type="entry name" value="CAMK FAMILY PROTEIN KINASE"/>
    <property type="match status" value="1"/>
</dbReference>
<dbReference type="InterPro" id="IPR000719">
    <property type="entry name" value="Prot_kinase_dom"/>
</dbReference>
<dbReference type="EMBL" id="KQ965743">
    <property type="protein sequence ID" value="KXS18143.1"/>
    <property type="molecule type" value="Genomic_DNA"/>
</dbReference>
<evidence type="ECO:0000313" key="13">
    <source>
        <dbReference type="EMBL" id="KXS18143.1"/>
    </source>
</evidence>
<dbReference type="AlphaFoldDB" id="A0A139ANR6"/>
<evidence type="ECO:0000256" key="5">
    <source>
        <dbReference type="ARBA" id="ARBA00022777"/>
    </source>
</evidence>
<feature type="domain" description="Protein kinase" evidence="12">
    <location>
        <begin position="8"/>
        <end position="353"/>
    </location>
</feature>
<organism evidence="13 14">
    <name type="scientific">Gonapodya prolifera (strain JEL478)</name>
    <name type="common">Monoblepharis prolifera</name>
    <dbReference type="NCBI Taxonomy" id="1344416"/>
    <lineage>
        <taxon>Eukaryota</taxon>
        <taxon>Fungi</taxon>
        <taxon>Fungi incertae sedis</taxon>
        <taxon>Chytridiomycota</taxon>
        <taxon>Chytridiomycota incertae sedis</taxon>
        <taxon>Monoblepharidomycetes</taxon>
        <taxon>Monoblepharidales</taxon>
        <taxon>Gonapodyaceae</taxon>
        <taxon>Gonapodya</taxon>
    </lineage>
</organism>
<evidence type="ECO:0000256" key="9">
    <source>
        <dbReference type="PROSITE-ProRule" id="PRU10141"/>
    </source>
</evidence>
<dbReference type="SMART" id="SM00220">
    <property type="entry name" value="S_TKc"/>
    <property type="match status" value="1"/>
</dbReference>
<evidence type="ECO:0000256" key="11">
    <source>
        <dbReference type="SAM" id="MobiDB-lite"/>
    </source>
</evidence>
<dbReference type="STRING" id="1344416.A0A139ANR6"/>
<reference evidence="13 14" key="1">
    <citation type="journal article" date="2015" name="Genome Biol. Evol.">
        <title>Phylogenomic analyses indicate that early fungi evolved digesting cell walls of algal ancestors of land plants.</title>
        <authorList>
            <person name="Chang Y."/>
            <person name="Wang S."/>
            <person name="Sekimoto S."/>
            <person name="Aerts A.L."/>
            <person name="Choi C."/>
            <person name="Clum A."/>
            <person name="LaButti K.M."/>
            <person name="Lindquist E.A."/>
            <person name="Yee Ngan C."/>
            <person name="Ohm R.A."/>
            <person name="Salamov A.A."/>
            <person name="Grigoriev I.V."/>
            <person name="Spatafora J.W."/>
            <person name="Berbee M.L."/>
        </authorList>
    </citation>
    <scope>NUCLEOTIDE SEQUENCE [LARGE SCALE GENOMIC DNA]</scope>
    <source>
        <strain evidence="13 14">JEL478</strain>
    </source>
</reference>
<evidence type="ECO:0000256" key="2">
    <source>
        <dbReference type="ARBA" id="ARBA00022527"/>
    </source>
</evidence>
<keyword evidence="3" id="KW-0808">Transferase</keyword>
<sequence length="372" mass="40739">MGEEWSHFQKLRIIGRGAHGFAILCRRRRDGALVVVKEIFHTSDPTLTDAARRSSANEIQVLSMLRHSNIIAYYDSFVARGGVGLSVQLDHETSDEETTKDGGDKENIANPTSGTHRRTYSRGVGPAPGAASAVARADGAQRGPVTEGHLPSDEMALMIVMEYADGGTLWDYVKQRKEPLLERDVLLLFSQISLAIHHIHSHSIIHRDLKTNNIFVSYVDRPPADSTTSVQVQSMILKIGDFGISKVLDTGDSQADTVVGTPSYLSPELCEGKSYNEKSDIWAMGCILYEIASGRRMFDGATLPSIVFKIMSGKYEPLPSTYSMQLSNLIAWMCRPDPSDRPDAAAIVGLPFLQGSIVQAALGIGRMAFMKK</sequence>
<feature type="region of interest" description="Disordered" evidence="11">
    <location>
        <begin position="91"/>
        <end position="149"/>
    </location>
</feature>
<dbReference type="SUPFAM" id="SSF56112">
    <property type="entry name" value="Protein kinase-like (PK-like)"/>
    <property type="match status" value="1"/>
</dbReference>
<accession>A0A139ANR6</accession>
<proteinExistence type="inferred from homology"/>
<comment type="catalytic activity">
    <reaction evidence="7">
        <text>L-threonyl-[protein] + ATP = O-phospho-L-threonyl-[protein] + ADP + H(+)</text>
        <dbReference type="Rhea" id="RHEA:46608"/>
        <dbReference type="Rhea" id="RHEA-COMP:11060"/>
        <dbReference type="Rhea" id="RHEA-COMP:11605"/>
        <dbReference type="ChEBI" id="CHEBI:15378"/>
        <dbReference type="ChEBI" id="CHEBI:30013"/>
        <dbReference type="ChEBI" id="CHEBI:30616"/>
        <dbReference type="ChEBI" id="CHEBI:61977"/>
        <dbReference type="ChEBI" id="CHEBI:456216"/>
        <dbReference type="EC" id="2.7.11.1"/>
    </reaction>
</comment>
<protein>
    <recommendedName>
        <fullName evidence="1">non-specific serine/threonine protein kinase</fullName>
        <ecNumber evidence="1">2.7.11.1</ecNumber>
    </recommendedName>
</protein>
<dbReference type="Gene3D" id="3.30.200.20">
    <property type="entry name" value="Phosphorylase Kinase, domain 1"/>
    <property type="match status" value="1"/>
</dbReference>
<dbReference type="InterPro" id="IPR008271">
    <property type="entry name" value="Ser/Thr_kinase_AS"/>
</dbReference>
<evidence type="ECO:0000256" key="8">
    <source>
        <dbReference type="ARBA" id="ARBA00048679"/>
    </source>
</evidence>
<comment type="catalytic activity">
    <reaction evidence="8">
        <text>L-seryl-[protein] + ATP = O-phospho-L-seryl-[protein] + ADP + H(+)</text>
        <dbReference type="Rhea" id="RHEA:17989"/>
        <dbReference type="Rhea" id="RHEA-COMP:9863"/>
        <dbReference type="Rhea" id="RHEA-COMP:11604"/>
        <dbReference type="ChEBI" id="CHEBI:15378"/>
        <dbReference type="ChEBI" id="CHEBI:29999"/>
        <dbReference type="ChEBI" id="CHEBI:30616"/>
        <dbReference type="ChEBI" id="CHEBI:83421"/>
        <dbReference type="ChEBI" id="CHEBI:456216"/>
        <dbReference type="EC" id="2.7.11.1"/>
    </reaction>
</comment>
<evidence type="ECO:0000256" key="6">
    <source>
        <dbReference type="ARBA" id="ARBA00022840"/>
    </source>
</evidence>
<dbReference type="Proteomes" id="UP000070544">
    <property type="component" value="Unassembled WGS sequence"/>
</dbReference>
<dbReference type="PROSITE" id="PS00108">
    <property type="entry name" value="PROTEIN_KINASE_ST"/>
    <property type="match status" value="1"/>
</dbReference>
<dbReference type="GO" id="GO:0004674">
    <property type="term" value="F:protein serine/threonine kinase activity"/>
    <property type="evidence" value="ECO:0007669"/>
    <property type="project" value="UniProtKB-KW"/>
</dbReference>
<dbReference type="PROSITE" id="PS00107">
    <property type="entry name" value="PROTEIN_KINASE_ATP"/>
    <property type="match status" value="1"/>
</dbReference>
<dbReference type="InterPro" id="IPR051131">
    <property type="entry name" value="NEK_Ser/Thr_kinase_NIMA"/>
</dbReference>
<evidence type="ECO:0000256" key="1">
    <source>
        <dbReference type="ARBA" id="ARBA00012513"/>
    </source>
</evidence>
<keyword evidence="5 13" id="KW-0418">Kinase</keyword>
<dbReference type="InterPro" id="IPR017441">
    <property type="entry name" value="Protein_kinase_ATP_BS"/>
</dbReference>
<keyword evidence="6 9" id="KW-0067">ATP-binding</keyword>
<name>A0A139ANR6_GONPJ</name>
<feature type="compositionally biased region" description="Low complexity" evidence="11">
    <location>
        <begin position="121"/>
        <end position="140"/>
    </location>
</feature>
<comment type="similarity">
    <text evidence="10">Belongs to the protein kinase superfamily.</text>
</comment>
<evidence type="ECO:0000256" key="10">
    <source>
        <dbReference type="RuleBase" id="RU000304"/>
    </source>
</evidence>
<evidence type="ECO:0000256" key="7">
    <source>
        <dbReference type="ARBA" id="ARBA00047899"/>
    </source>
</evidence>
<evidence type="ECO:0000256" key="3">
    <source>
        <dbReference type="ARBA" id="ARBA00022679"/>
    </source>
</evidence>
<dbReference type="GO" id="GO:0005524">
    <property type="term" value="F:ATP binding"/>
    <property type="evidence" value="ECO:0007669"/>
    <property type="project" value="UniProtKB-UniRule"/>
</dbReference>
<gene>
    <name evidence="13" type="ORF">M427DRAFT_109767</name>
</gene>
<dbReference type="Gene3D" id="1.10.510.10">
    <property type="entry name" value="Transferase(Phosphotransferase) domain 1"/>
    <property type="match status" value="1"/>
</dbReference>
<dbReference type="OrthoDB" id="346907at2759"/>
<dbReference type="OMA" id="MALMIVM"/>
<feature type="binding site" evidence="9">
    <location>
        <position position="37"/>
    </location>
    <ligand>
        <name>ATP</name>
        <dbReference type="ChEBI" id="CHEBI:30616"/>
    </ligand>
</feature>
<evidence type="ECO:0000259" key="12">
    <source>
        <dbReference type="PROSITE" id="PS50011"/>
    </source>
</evidence>